<keyword evidence="7" id="KW-1185">Reference proteome</keyword>
<reference evidence="6" key="1">
    <citation type="journal article" date="2014" name="Int. J. Syst. Evol. Microbiol.">
        <title>Complete genome sequence of Corynebacterium casei LMG S-19264T (=DSM 44701T), isolated from a smear-ripened cheese.</title>
        <authorList>
            <consortium name="US DOE Joint Genome Institute (JGI-PGF)"/>
            <person name="Walter F."/>
            <person name="Albersmeier A."/>
            <person name="Kalinowski J."/>
            <person name="Ruckert C."/>
        </authorList>
    </citation>
    <scope>NUCLEOTIDE SEQUENCE</scope>
    <source>
        <strain evidence="6">JCM 30078</strain>
    </source>
</reference>
<keyword evidence="4" id="KW-0472">Membrane</keyword>
<dbReference type="Proteomes" id="UP000635983">
    <property type="component" value="Unassembled WGS sequence"/>
</dbReference>
<dbReference type="InterPro" id="IPR045019">
    <property type="entry name" value="BETA-OHASE-like"/>
</dbReference>
<comment type="similarity">
    <text evidence="1">Belongs to the sterol desaturase family.</text>
</comment>
<accession>A0A917PRJ5</accession>
<feature type="domain" description="Fatty acid hydroxylase" evidence="5">
    <location>
        <begin position="44"/>
        <end position="170"/>
    </location>
</feature>
<dbReference type="AlphaFoldDB" id="A0A917PRJ5"/>
<keyword evidence="2" id="KW-0125">Carotenoid biosynthesis</keyword>
<evidence type="ECO:0000313" key="7">
    <source>
        <dbReference type="Proteomes" id="UP000635983"/>
    </source>
</evidence>
<keyword evidence="3" id="KW-0560">Oxidoreductase</keyword>
<dbReference type="InterPro" id="IPR006694">
    <property type="entry name" value="Fatty_acid_hydroxylase"/>
</dbReference>
<dbReference type="GO" id="GO:0005506">
    <property type="term" value="F:iron ion binding"/>
    <property type="evidence" value="ECO:0007669"/>
    <property type="project" value="InterPro"/>
</dbReference>
<protein>
    <recommendedName>
        <fullName evidence="5">Fatty acid hydroxylase domain-containing protein</fullName>
    </recommendedName>
</protein>
<evidence type="ECO:0000256" key="4">
    <source>
        <dbReference type="SAM" id="Phobius"/>
    </source>
</evidence>
<evidence type="ECO:0000256" key="1">
    <source>
        <dbReference type="ARBA" id="ARBA00009324"/>
    </source>
</evidence>
<evidence type="ECO:0000313" key="6">
    <source>
        <dbReference type="EMBL" id="GGJ89349.1"/>
    </source>
</evidence>
<dbReference type="Pfam" id="PF04116">
    <property type="entry name" value="FA_hydroxylase"/>
    <property type="match status" value="1"/>
</dbReference>
<proteinExistence type="inferred from homology"/>
<comment type="caution">
    <text evidence="6">The sequence shown here is derived from an EMBL/GenBank/DDBJ whole genome shotgun (WGS) entry which is preliminary data.</text>
</comment>
<reference evidence="6" key="2">
    <citation type="submission" date="2020-09" db="EMBL/GenBank/DDBJ databases">
        <authorList>
            <person name="Sun Q."/>
            <person name="Ohkuma M."/>
        </authorList>
    </citation>
    <scope>NUCLEOTIDE SEQUENCE</scope>
    <source>
        <strain evidence="6">JCM 30078</strain>
    </source>
</reference>
<dbReference type="GO" id="GO:0016119">
    <property type="term" value="P:carotene metabolic process"/>
    <property type="evidence" value="ECO:0007669"/>
    <property type="project" value="TreeGrafter"/>
</dbReference>
<dbReference type="GO" id="GO:0010291">
    <property type="term" value="F:beta-carotene 3-hydroxylase activity"/>
    <property type="evidence" value="ECO:0007669"/>
    <property type="project" value="TreeGrafter"/>
</dbReference>
<gene>
    <name evidence="6" type="ORF">GCM10009304_13640</name>
</gene>
<dbReference type="EMBL" id="BMPO01000003">
    <property type="protein sequence ID" value="GGJ89349.1"/>
    <property type="molecule type" value="Genomic_DNA"/>
</dbReference>
<name>A0A917PRJ5_9PSED</name>
<sequence length="203" mass="22994">MCTNAPIKRLVSVVQDGGTTRYDAAVPEMTKVTMSPLTNTVVFLATLAMMEVVAWAAHKYIMHGWGWGWHKSHHEPRKGWFEKNDLYAVVFAGLAIALIYLGTQGWHPLEWIGAGMTGYGLLYFIAHDGLVHHRWPLRYVPRSGYLKRLYQAHRMHHAVDGKDGCVSFGFLWAPSVETLKKQLRAIHGGSLQGRRDRESSPER</sequence>
<dbReference type="GO" id="GO:0016123">
    <property type="term" value="P:xanthophyll biosynthetic process"/>
    <property type="evidence" value="ECO:0007669"/>
    <property type="project" value="TreeGrafter"/>
</dbReference>
<evidence type="ECO:0000256" key="2">
    <source>
        <dbReference type="ARBA" id="ARBA00022746"/>
    </source>
</evidence>
<dbReference type="PANTHER" id="PTHR31899:SF9">
    <property type="entry name" value="BETA-CAROTENE 3-HYDROXYLASE 1, CHLOROPLASTIC"/>
    <property type="match status" value="1"/>
</dbReference>
<keyword evidence="4" id="KW-1133">Transmembrane helix</keyword>
<organism evidence="6 7">
    <name type="scientific">Pseudomonas matsuisoli</name>
    <dbReference type="NCBI Taxonomy" id="1515666"/>
    <lineage>
        <taxon>Bacteria</taxon>
        <taxon>Pseudomonadati</taxon>
        <taxon>Pseudomonadota</taxon>
        <taxon>Gammaproteobacteria</taxon>
        <taxon>Pseudomonadales</taxon>
        <taxon>Pseudomonadaceae</taxon>
        <taxon>Pseudomonas</taxon>
    </lineage>
</organism>
<keyword evidence="4" id="KW-0812">Transmembrane</keyword>
<evidence type="ECO:0000259" key="5">
    <source>
        <dbReference type="Pfam" id="PF04116"/>
    </source>
</evidence>
<dbReference type="PANTHER" id="PTHR31899">
    <property type="entry name" value="BETA-CAROTENE 3-HYDROXYLASE 1, CHLOROPLASTIC"/>
    <property type="match status" value="1"/>
</dbReference>
<evidence type="ECO:0000256" key="3">
    <source>
        <dbReference type="ARBA" id="ARBA00023002"/>
    </source>
</evidence>
<feature type="transmembrane region" description="Helical" evidence="4">
    <location>
        <begin position="86"/>
        <end position="103"/>
    </location>
</feature>